<proteinExistence type="predicted"/>
<dbReference type="Pfam" id="PF06168">
    <property type="entry name" value="DUF981"/>
    <property type="match status" value="1"/>
</dbReference>
<accession>D6GUP2</accession>
<dbReference type="EMBL" id="GG745547">
    <property type="protein sequence ID" value="EFD93032.1"/>
    <property type="molecule type" value="Genomic_DNA"/>
</dbReference>
<organism evidence="2 3">
    <name type="scientific">Candidatus Parvarchaeum acidophilus ARMAN-5</name>
    <dbReference type="NCBI Taxonomy" id="662762"/>
    <lineage>
        <taxon>Archaea</taxon>
        <taxon>Candidatus Parvarchaeota</taxon>
        <taxon>Candidatus Parvarchaeum</taxon>
    </lineage>
</organism>
<gene>
    <name evidence="2" type="ORF">BJBARM5_0187</name>
</gene>
<dbReference type="AlphaFoldDB" id="D6GUP2"/>
<dbReference type="Proteomes" id="UP000009376">
    <property type="component" value="Unassembled WGS sequence"/>
</dbReference>
<evidence type="ECO:0000313" key="2">
    <source>
        <dbReference type="EMBL" id="EFD93032.1"/>
    </source>
</evidence>
<keyword evidence="1" id="KW-0472">Membrane</keyword>
<evidence type="ECO:0000256" key="1">
    <source>
        <dbReference type="SAM" id="Phobius"/>
    </source>
</evidence>
<evidence type="ECO:0000313" key="3">
    <source>
        <dbReference type="Proteomes" id="UP000009376"/>
    </source>
</evidence>
<reference evidence="2 3" key="1">
    <citation type="journal article" date="2010" name="Proc. Natl. Acad. Sci. U.S.A.">
        <title>Enigmatic, ultrasmall, uncultivated Archaea.</title>
        <authorList>
            <person name="Baker B.J."/>
            <person name="Comolli L.R."/>
            <person name="Dick G.J."/>
            <person name="Hauser L.J."/>
            <person name="Hyatt D."/>
            <person name="Dill B.D."/>
            <person name="Land M.L."/>
            <person name="Verberkmoes N.C."/>
            <person name="Hettich R.L."/>
            <person name="Banfield J.F."/>
        </authorList>
    </citation>
    <scope>NUCLEOTIDE SEQUENCE [LARGE SCALE GENOMIC DNA]</scope>
</reference>
<keyword evidence="1" id="KW-1133">Transmembrane helix</keyword>
<name>D6GUP2_PARA5</name>
<protein>
    <submittedName>
        <fullName evidence="2">Uncharacterized protein</fullName>
    </submittedName>
</protein>
<feature type="transmembrane region" description="Helical" evidence="1">
    <location>
        <begin position="78"/>
        <end position="97"/>
    </location>
</feature>
<keyword evidence="1" id="KW-0812">Transmembrane</keyword>
<feature type="transmembrane region" description="Helical" evidence="1">
    <location>
        <begin position="12"/>
        <end position="34"/>
    </location>
</feature>
<feature type="transmembrane region" description="Helical" evidence="1">
    <location>
        <begin position="55"/>
        <end position="72"/>
    </location>
</feature>
<dbReference type="InterPro" id="IPR009324">
    <property type="entry name" value="DUF981"/>
</dbReference>
<sequence>MYSKAMGFVDELALELFVVAFVGFLMDYVILGMYKDYRARYISKSNSKVSIESRLGDSIFMFAALALFILVMGFYGEMTWTCLVLMTFYSMILSSYLG</sequence>